<gene>
    <name evidence="1" type="ORF">8AX9_8</name>
    <name evidence="2" type="ORF">8F8_54</name>
</gene>
<accession>A0A2H4JDK4</accession>
<evidence type="ECO:0000313" key="1">
    <source>
        <dbReference type="EMBL" id="ASN67525.1"/>
    </source>
</evidence>
<sequence length="66" mass="7658">MADNSIELSDTINQTYKYQTKGKTPTEVQHELRNLGVKGFIVGMTSRKVKMKVKREDIKTNRECLR</sequence>
<protein>
    <submittedName>
        <fullName evidence="2">Uncharacterized protein</fullName>
    </submittedName>
</protein>
<reference evidence="2" key="1">
    <citation type="submission" date="2017-06" db="EMBL/GenBank/DDBJ databases">
        <title>Novel phages from South African skin metaviromes.</title>
        <authorList>
            <person name="van Zyl L.J."/>
            <person name="Abrahams Y."/>
            <person name="Stander E.A."/>
            <person name="Kirby B.M."/>
            <person name="Clavaud C."/>
            <person name="Farcet C."/>
            <person name="Breton L."/>
            <person name="Trindade M.I."/>
        </authorList>
    </citation>
    <scope>NUCLEOTIDE SEQUENCE</scope>
</reference>
<name>A0A2H4JDK4_9CAUD</name>
<evidence type="ECO:0000313" key="2">
    <source>
        <dbReference type="EMBL" id="ASN70181.1"/>
    </source>
</evidence>
<proteinExistence type="predicted"/>
<dbReference type="EMBL" id="MF417902">
    <property type="protein sequence ID" value="ASN70181.1"/>
    <property type="molecule type" value="Genomic_DNA"/>
</dbReference>
<dbReference type="EMBL" id="MF417850">
    <property type="protein sequence ID" value="ASN67525.1"/>
    <property type="molecule type" value="Genomic_DNA"/>
</dbReference>
<organism evidence="2">
    <name type="scientific">uncultured Caudovirales phage</name>
    <dbReference type="NCBI Taxonomy" id="2100421"/>
    <lineage>
        <taxon>Viruses</taxon>
        <taxon>Duplodnaviria</taxon>
        <taxon>Heunggongvirae</taxon>
        <taxon>Uroviricota</taxon>
        <taxon>Caudoviricetes</taxon>
        <taxon>Peduoviridae</taxon>
        <taxon>Maltschvirus</taxon>
        <taxon>Maltschvirus maltsch</taxon>
    </lineage>
</organism>